<name>A0AAW1PDV6_9CHLO</name>
<dbReference type="InterPro" id="IPR027417">
    <property type="entry name" value="P-loop_NTPase"/>
</dbReference>
<proteinExistence type="inferred from homology"/>
<dbReference type="Pfam" id="PF08433">
    <property type="entry name" value="KTI12"/>
    <property type="match status" value="1"/>
</dbReference>
<comment type="similarity">
    <text evidence="3">Belongs to the KTI12 family.</text>
</comment>
<sequence length="112" mass="12369">MALVVICGIPAAGKSKIGQAIKHTLEEKGGVVLIDEPSLHLERQLSYRDATAEKRTRGQLKAAVDRALAKGRTVILDSLNSIKGYRYEICLCFASYLMHRTKQPPCRLFAQA</sequence>
<evidence type="ECO:0000256" key="2">
    <source>
        <dbReference type="ARBA" id="ARBA00022840"/>
    </source>
</evidence>
<dbReference type="GO" id="GO:0005524">
    <property type="term" value="F:ATP binding"/>
    <property type="evidence" value="ECO:0007669"/>
    <property type="project" value="UniProtKB-KW"/>
</dbReference>
<keyword evidence="5" id="KW-1185">Reference proteome</keyword>
<reference evidence="4 5" key="1">
    <citation type="journal article" date="2024" name="Nat. Commun.">
        <title>Phylogenomics reveals the evolutionary origins of lichenization in chlorophyte algae.</title>
        <authorList>
            <person name="Puginier C."/>
            <person name="Libourel C."/>
            <person name="Otte J."/>
            <person name="Skaloud P."/>
            <person name="Haon M."/>
            <person name="Grisel S."/>
            <person name="Petersen M."/>
            <person name="Berrin J.G."/>
            <person name="Delaux P.M."/>
            <person name="Dal Grande F."/>
            <person name="Keller J."/>
        </authorList>
    </citation>
    <scope>NUCLEOTIDE SEQUENCE [LARGE SCALE GENOMIC DNA]</scope>
    <source>
        <strain evidence="4 5">SAG 2036</strain>
    </source>
</reference>
<keyword evidence="2" id="KW-0067">ATP-binding</keyword>
<organism evidence="4 5">
    <name type="scientific">Symbiochloris irregularis</name>
    <dbReference type="NCBI Taxonomy" id="706552"/>
    <lineage>
        <taxon>Eukaryota</taxon>
        <taxon>Viridiplantae</taxon>
        <taxon>Chlorophyta</taxon>
        <taxon>core chlorophytes</taxon>
        <taxon>Trebouxiophyceae</taxon>
        <taxon>Trebouxiales</taxon>
        <taxon>Trebouxiaceae</taxon>
        <taxon>Symbiochloris</taxon>
    </lineage>
</organism>
<dbReference type="AlphaFoldDB" id="A0AAW1PDV6"/>
<gene>
    <name evidence="4" type="ORF">WJX73_000523</name>
</gene>
<dbReference type="PANTHER" id="PTHR12435">
    <property type="match status" value="1"/>
</dbReference>
<dbReference type="InterPro" id="IPR013641">
    <property type="entry name" value="KTI12/PSTK"/>
</dbReference>
<comment type="caution">
    <text evidence="4">The sequence shown here is derived from an EMBL/GenBank/DDBJ whole genome shotgun (WGS) entry which is preliminary data.</text>
</comment>
<evidence type="ECO:0000256" key="3">
    <source>
        <dbReference type="ARBA" id="ARBA00025768"/>
    </source>
</evidence>
<dbReference type="EMBL" id="JALJOQ010000029">
    <property type="protein sequence ID" value="KAK9807909.1"/>
    <property type="molecule type" value="Genomic_DNA"/>
</dbReference>
<dbReference type="SUPFAM" id="SSF52540">
    <property type="entry name" value="P-loop containing nucleoside triphosphate hydrolases"/>
    <property type="match status" value="1"/>
</dbReference>
<evidence type="ECO:0000313" key="4">
    <source>
        <dbReference type="EMBL" id="KAK9807909.1"/>
    </source>
</evidence>
<protein>
    <submittedName>
        <fullName evidence="4">Uncharacterized protein</fullName>
    </submittedName>
</protein>
<evidence type="ECO:0000256" key="1">
    <source>
        <dbReference type="ARBA" id="ARBA00022741"/>
    </source>
</evidence>
<keyword evidence="1" id="KW-0547">Nucleotide-binding</keyword>
<dbReference type="Gene3D" id="3.40.50.300">
    <property type="entry name" value="P-loop containing nucleotide triphosphate hydrolases"/>
    <property type="match status" value="1"/>
</dbReference>
<accession>A0AAW1PDV6</accession>
<dbReference type="Proteomes" id="UP001465755">
    <property type="component" value="Unassembled WGS sequence"/>
</dbReference>
<evidence type="ECO:0000313" key="5">
    <source>
        <dbReference type="Proteomes" id="UP001465755"/>
    </source>
</evidence>